<evidence type="ECO:0000256" key="6">
    <source>
        <dbReference type="ARBA" id="ARBA00056742"/>
    </source>
</evidence>
<comment type="similarity">
    <text evidence="1">Belongs to the thioredoxin family.</text>
</comment>
<evidence type="ECO:0000256" key="5">
    <source>
        <dbReference type="ARBA" id="ARBA00023284"/>
    </source>
</evidence>
<evidence type="ECO:0000313" key="8">
    <source>
        <dbReference type="EMBL" id="KAK1693687.1"/>
    </source>
</evidence>
<dbReference type="Proteomes" id="UP001231189">
    <property type="component" value="Unassembled WGS sequence"/>
</dbReference>
<sequence>MAEAVLHHLPARFRASTSASSCPSSHCVLSPDSRAHLRRTRSAIAAPLGRPCRLKAHAAIRSETGEQPKWWEKNAGANMIDIHSTQEFLDALRDAGDKLVIVEFYGTWCGSCRALFPRLCRTAKDNPNIVFLKVNFDENKPMCKRLNVKVLPFFHFYRGSDGQLEAFSCSLAKFQKLKDAIAVHNTDRCSIGPAVGVGNVLDSSSPQEKPAEASTS</sequence>
<dbReference type="PROSITE" id="PS51352">
    <property type="entry name" value="THIOREDOXIN_2"/>
    <property type="match status" value="1"/>
</dbReference>
<keyword evidence="4" id="KW-1015">Disulfide bond</keyword>
<dbReference type="AlphaFoldDB" id="A0AAD8TX35"/>
<dbReference type="InterPro" id="IPR036249">
    <property type="entry name" value="Thioredoxin-like_sf"/>
</dbReference>
<proteinExistence type="inferred from homology"/>
<keyword evidence="3" id="KW-0249">Electron transport</keyword>
<dbReference type="PANTHER" id="PTHR43601">
    <property type="entry name" value="THIOREDOXIN, MITOCHONDRIAL"/>
    <property type="match status" value="1"/>
</dbReference>
<dbReference type="SUPFAM" id="SSF52833">
    <property type="entry name" value="Thioredoxin-like"/>
    <property type="match status" value="1"/>
</dbReference>
<comment type="caution">
    <text evidence="8">The sequence shown here is derived from an EMBL/GenBank/DDBJ whole genome shotgun (WGS) entry which is preliminary data.</text>
</comment>
<evidence type="ECO:0000259" key="7">
    <source>
        <dbReference type="PROSITE" id="PS51352"/>
    </source>
</evidence>
<reference evidence="8" key="1">
    <citation type="submission" date="2023-07" db="EMBL/GenBank/DDBJ databases">
        <title>A chromosome-level genome assembly of Lolium multiflorum.</title>
        <authorList>
            <person name="Chen Y."/>
            <person name="Copetti D."/>
            <person name="Kolliker R."/>
            <person name="Studer B."/>
        </authorList>
    </citation>
    <scope>NUCLEOTIDE SEQUENCE</scope>
    <source>
        <strain evidence="8">02402/16</strain>
        <tissue evidence="8">Leaf</tissue>
    </source>
</reference>
<keyword evidence="9" id="KW-1185">Reference proteome</keyword>
<evidence type="ECO:0000313" key="9">
    <source>
        <dbReference type="Proteomes" id="UP001231189"/>
    </source>
</evidence>
<dbReference type="GO" id="GO:0009507">
    <property type="term" value="C:chloroplast"/>
    <property type="evidence" value="ECO:0007669"/>
    <property type="project" value="TreeGrafter"/>
</dbReference>
<dbReference type="InterPro" id="IPR013766">
    <property type="entry name" value="Thioredoxin_domain"/>
</dbReference>
<accession>A0AAD8TX35</accession>
<keyword evidence="2" id="KW-0813">Transport</keyword>
<evidence type="ECO:0000256" key="4">
    <source>
        <dbReference type="ARBA" id="ARBA00023157"/>
    </source>
</evidence>
<dbReference type="FunFam" id="3.40.30.10:FF:000199">
    <property type="entry name" value="Thioredoxin-like 1-2, chloroplastic"/>
    <property type="match status" value="1"/>
</dbReference>
<feature type="domain" description="Thioredoxin" evidence="7">
    <location>
        <begin position="68"/>
        <end position="186"/>
    </location>
</feature>
<organism evidence="8 9">
    <name type="scientific">Lolium multiflorum</name>
    <name type="common">Italian ryegrass</name>
    <name type="synonym">Lolium perenne subsp. multiflorum</name>
    <dbReference type="NCBI Taxonomy" id="4521"/>
    <lineage>
        <taxon>Eukaryota</taxon>
        <taxon>Viridiplantae</taxon>
        <taxon>Streptophyta</taxon>
        <taxon>Embryophyta</taxon>
        <taxon>Tracheophyta</taxon>
        <taxon>Spermatophyta</taxon>
        <taxon>Magnoliopsida</taxon>
        <taxon>Liliopsida</taxon>
        <taxon>Poales</taxon>
        <taxon>Poaceae</taxon>
        <taxon>BOP clade</taxon>
        <taxon>Pooideae</taxon>
        <taxon>Poodae</taxon>
        <taxon>Poeae</taxon>
        <taxon>Poeae Chloroplast Group 2 (Poeae type)</taxon>
        <taxon>Loliodinae</taxon>
        <taxon>Loliinae</taxon>
        <taxon>Lolium</taxon>
    </lineage>
</organism>
<dbReference type="PANTHER" id="PTHR43601:SF32">
    <property type="entry name" value="THIOREDOXIN-LIKE 2-2, CHLOROPLASTIC"/>
    <property type="match status" value="1"/>
</dbReference>
<comment type="function">
    <text evidence="6">Probable thiol-disulfide oxidoreductase that may participate in various redox reactions.</text>
</comment>
<protein>
    <recommendedName>
        <fullName evidence="7">Thioredoxin domain-containing protein</fullName>
    </recommendedName>
</protein>
<dbReference type="EMBL" id="JAUUTY010000001">
    <property type="protein sequence ID" value="KAK1693687.1"/>
    <property type="molecule type" value="Genomic_DNA"/>
</dbReference>
<gene>
    <name evidence="8" type="ORF">QYE76_010384</name>
</gene>
<name>A0AAD8TX35_LOLMU</name>
<evidence type="ECO:0000256" key="2">
    <source>
        <dbReference type="ARBA" id="ARBA00022448"/>
    </source>
</evidence>
<dbReference type="Gene3D" id="3.40.30.10">
    <property type="entry name" value="Glutaredoxin"/>
    <property type="match status" value="1"/>
</dbReference>
<dbReference type="PROSITE" id="PS00194">
    <property type="entry name" value="THIOREDOXIN_1"/>
    <property type="match status" value="1"/>
</dbReference>
<dbReference type="GO" id="GO:0045454">
    <property type="term" value="P:cell redox homeostasis"/>
    <property type="evidence" value="ECO:0007669"/>
    <property type="project" value="TreeGrafter"/>
</dbReference>
<dbReference type="Pfam" id="PF00085">
    <property type="entry name" value="Thioredoxin"/>
    <property type="match status" value="1"/>
</dbReference>
<dbReference type="CDD" id="cd02947">
    <property type="entry name" value="TRX_family"/>
    <property type="match status" value="1"/>
</dbReference>
<evidence type="ECO:0000256" key="3">
    <source>
        <dbReference type="ARBA" id="ARBA00022982"/>
    </source>
</evidence>
<evidence type="ECO:0000256" key="1">
    <source>
        <dbReference type="ARBA" id="ARBA00008987"/>
    </source>
</evidence>
<keyword evidence="5" id="KW-0676">Redox-active center</keyword>
<dbReference type="InterPro" id="IPR017937">
    <property type="entry name" value="Thioredoxin_CS"/>
</dbReference>